<dbReference type="PANTHER" id="PTHR43245:SF58">
    <property type="entry name" value="BLL5923 PROTEIN"/>
    <property type="match status" value="1"/>
</dbReference>
<dbReference type="PANTHER" id="PTHR43245">
    <property type="entry name" value="BIFUNCTIONAL POLYMYXIN RESISTANCE PROTEIN ARNA"/>
    <property type="match status" value="1"/>
</dbReference>
<dbReference type="Gene3D" id="3.40.50.720">
    <property type="entry name" value="NAD(P)-binding Rossmann-like Domain"/>
    <property type="match status" value="1"/>
</dbReference>
<sequence length="299" mass="31794">MRVAVTGASGFVGEALIRDLLARGHDLACSYASRSPLAADARVSWHRIEELSGDSDWRSLVAGAGVAVHLAARAHRADQNQAGLRLQRQANVEASLALAHQAKAAGVARLVFVSSIGAGLERTPYQIAKREAEQKLAVLCRELSLELVVLRPPLVIGPQPPGNLATLMRWIDKGRPLPFASVQNARSFIARENLASAIAACLDHPSAAGRLFEVADTPPLSTPGLIKALARAMGKPARLFPMPPVLLGGVLMLLGRGEMAQSLLGNLTANPAEFRNTLGWRPTVSLEAAIEEMAQAKLE</sequence>
<proteinExistence type="predicted"/>
<accession>A0A839SVY8</accession>
<comment type="caution">
    <text evidence="2">The sequence shown here is derived from an EMBL/GenBank/DDBJ whole genome shotgun (WGS) entry which is preliminary data.</text>
</comment>
<dbReference type="RefSeq" id="WP_183417788.1">
    <property type="nucleotide sequence ID" value="NZ_JACHXA010000012.1"/>
</dbReference>
<dbReference type="InterPro" id="IPR050177">
    <property type="entry name" value="Lipid_A_modif_metabolic_enz"/>
</dbReference>
<dbReference type="Proteomes" id="UP000581135">
    <property type="component" value="Unassembled WGS sequence"/>
</dbReference>
<name>A0A839SVY8_9PROT</name>
<dbReference type="EMBL" id="JACHXA010000012">
    <property type="protein sequence ID" value="MBB3066961.1"/>
    <property type="molecule type" value="Genomic_DNA"/>
</dbReference>
<reference evidence="2 3" key="1">
    <citation type="submission" date="2020-08" db="EMBL/GenBank/DDBJ databases">
        <title>Genomic Encyclopedia of Type Strains, Phase III (KMG-III): the genomes of soil and plant-associated and newly described type strains.</title>
        <authorList>
            <person name="Whitman W."/>
        </authorList>
    </citation>
    <scope>NUCLEOTIDE SEQUENCE [LARGE SCALE GENOMIC DNA]</scope>
    <source>
        <strain evidence="2 3">CECT 8803</strain>
    </source>
</reference>
<dbReference type="InterPro" id="IPR036291">
    <property type="entry name" value="NAD(P)-bd_dom_sf"/>
</dbReference>
<dbReference type="AlphaFoldDB" id="A0A839SVY8"/>
<gene>
    <name evidence="2" type="ORF">FHR98_003277</name>
</gene>
<keyword evidence="3" id="KW-1185">Reference proteome</keyword>
<dbReference type="Pfam" id="PF01370">
    <property type="entry name" value="Epimerase"/>
    <property type="match status" value="1"/>
</dbReference>
<evidence type="ECO:0000259" key="1">
    <source>
        <dbReference type="Pfam" id="PF01370"/>
    </source>
</evidence>
<dbReference type="InterPro" id="IPR001509">
    <property type="entry name" value="Epimerase_deHydtase"/>
</dbReference>
<organism evidence="2 3">
    <name type="scientific">Limibacillus halophilus</name>
    <dbReference type="NCBI Taxonomy" id="1579333"/>
    <lineage>
        <taxon>Bacteria</taxon>
        <taxon>Pseudomonadati</taxon>
        <taxon>Pseudomonadota</taxon>
        <taxon>Alphaproteobacteria</taxon>
        <taxon>Rhodospirillales</taxon>
        <taxon>Rhodovibrionaceae</taxon>
        <taxon>Limibacillus</taxon>
    </lineage>
</organism>
<dbReference type="SUPFAM" id="SSF51735">
    <property type="entry name" value="NAD(P)-binding Rossmann-fold domains"/>
    <property type="match status" value="1"/>
</dbReference>
<evidence type="ECO:0000313" key="2">
    <source>
        <dbReference type="EMBL" id="MBB3066961.1"/>
    </source>
</evidence>
<feature type="domain" description="NAD-dependent epimerase/dehydratase" evidence="1">
    <location>
        <begin position="3"/>
        <end position="213"/>
    </location>
</feature>
<evidence type="ECO:0000313" key="3">
    <source>
        <dbReference type="Proteomes" id="UP000581135"/>
    </source>
</evidence>
<protein>
    <submittedName>
        <fullName evidence="2">Nucleoside-diphosphate-sugar epimerase</fullName>
    </submittedName>
</protein>